<dbReference type="InterPro" id="IPR050194">
    <property type="entry name" value="Glycosyltransferase_grp1"/>
</dbReference>
<organism evidence="2 3">
    <name type="scientific">Bacillus thuringiensis serovar andalousiensis</name>
    <dbReference type="NCBI Taxonomy" id="257985"/>
    <lineage>
        <taxon>Bacteria</taxon>
        <taxon>Bacillati</taxon>
        <taxon>Bacillota</taxon>
        <taxon>Bacilli</taxon>
        <taxon>Bacillales</taxon>
        <taxon>Bacillaceae</taxon>
        <taxon>Bacillus</taxon>
        <taxon>Bacillus cereus group</taxon>
    </lineage>
</organism>
<dbReference type="PANTHER" id="PTHR45947:SF3">
    <property type="entry name" value="SULFOQUINOVOSYL TRANSFERASE SQD2"/>
    <property type="match status" value="1"/>
</dbReference>
<dbReference type="RefSeq" id="WP_172553485.1">
    <property type="nucleotide sequence ID" value="NZ_CP035727.2"/>
</dbReference>
<keyword evidence="2" id="KW-0808">Transferase</keyword>
<dbReference type="InterPro" id="IPR001296">
    <property type="entry name" value="Glyco_trans_1"/>
</dbReference>
<dbReference type="AlphaFoldDB" id="A0A6H0TE41"/>
<evidence type="ECO:0000259" key="1">
    <source>
        <dbReference type="Pfam" id="PF00534"/>
    </source>
</evidence>
<gene>
    <name evidence="2" type="ORF">EVG22_09245</name>
</gene>
<protein>
    <submittedName>
        <fullName evidence="2">Glycosyltransferase family 4 protein</fullName>
    </submittedName>
</protein>
<evidence type="ECO:0000313" key="3">
    <source>
        <dbReference type="Proteomes" id="UP000501374"/>
    </source>
</evidence>
<dbReference type="PANTHER" id="PTHR45947">
    <property type="entry name" value="SULFOQUINOVOSYL TRANSFERASE SQD2"/>
    <property type="match status" value="1"/>
</dbReference>
<dbReference type="Proteomes" id="UP000501374">
    <property type="component" value="Chromosome"/>
</dbReference>
<dbReference type="Pfam" id="PF00534">
    <property type="entry name" value="Glycos_transf_1"/>
    <property type="match status" value="1"/>
</dbReference>
<proteinExistence type="predicted"/>
<dbReference type="SUPFAM" id="SSF53756">
    <property type="entry name" value="UDP-Glycosyltransferase/glycogen phosphorylase"/>
    <property type="match status" value="1"/>
</dbReference>
<feature type="domain" description="Glycosyl transferase family 1" evidence="1">
    <location>
        <begin position="157"/>
        <end position="309"/>
    </location>
</feature>
<dbReference type="CDD" id="cd03801">
    <property type="entry name" value="GT4_PimA-like"/>
    <property type="match status" value="1"/>
</dbReference>
<accession>A0A6H0TE41</accession>
<reference evidence="3" key="1">
    <citation type="submission" date="2019-02" db="EMBL/GenBank/DDBJ databases">
        <title>Structural and Functional analysis of Lanthipeptide from Bacillus thuringiensis serovar andalousiensis B23193.</title>
        <authorList>
            <person name="Andreeva J.V."/>
            <person name="Grigoreva A."/>
        </authorList>
    </citation>
    <scope>NUCLEOTIDE SEQUENCE [LARGE SCALE GENOMIC DNA]</scope>
    <source>
        <strain evidence="3">B23193</strain>
    </source>
</reference>
<dbReference type="Gene3D" id="3.40.50.2000">
    <property type="entry name" value="Glycogen Phosphorylase B"/>
    <property type="match status" value="2"/>
</dbReference>
<dbReference type="GO" id="GO:0016757">
    <property type="term" value="F:glycosyltransferase activity"/>
    <property type="evidence" value="ECO:0007669"/>
    <property type="project" value="InterPro"/>
</dbReference>
<sequence length="332" mass="38589">MDKNKDKTGAYNFDGINVVEGNRNCLLDCIKDYNPDKILIHFIDKDMMRALADLEFVYPSIVWVHGVEALGWYRRLFNVYNKGFIKYILRNMIQMYSLKQFVEKTKNENVTFVFVSEWMKRITETDTLTKIEKYEVIPNVIDTNVFQYEEKDEMLRKKVLLIRPFESRKYANDIAIKAIVELSKRDIFKDIEFTIYGKGRLFNQLIQPLLNFENVHIYNKYLTHSEIANEHKANGIFLCPTRQDSQGVSMCEAMASGLVPITSHNTAIPEFVTNRVTGFTTKNYIEIADSIEQLYNNADLFSKMSKATAQSVISKCNPVDIIDKELNLIMSK</sequence>
<name>A0A6H0TE41_BACTU</name>
<dbReference type="EMBL" id="CP035727">
    <property type="protein sequence ID" value="QIW18645.1"/>
    <property type="molecule type" value="Genomic_DNA"/>
</dbReference>
<evidence type="ECO:0000313" key="2">
    <source>
        <dbReference type="EMBL" id="QIW18645.1"/>
    </source>
</evidence>